<keyword evidence="7" id="KW-1185">Reference proteome</keyword>
<feature type="binding site" evidence="3">
    <location>
        <position position="54"/>
    </location>
    <ligand>
        <name>substrate</name>
    </ligand>
</feature>
<gene>
    <name evidence="6" type="ORF">EG19_02275</name>
</gene>
<evidence type="ECO:0000256" key="2">
    <source>
        <dbReference type="PIRSR" id="PIRSR639383-1"/>
    </source>
</evidence>
<accession>A0A062XSL6</accession>
<dbReference type="RefSeq" id="WP_038048777.1">
    <property type="nucleotide sequence ID" value="NZ_JMFG01000016.1"/>
</dbReference>
<dbReference type="AlphaFoldDB" id="A0A062XSL6"/>
<evidence type="ECO:0000259" key="5">
    <source>
        <dbReference type="PROSITE" id="PS51084"/>
    </source>
</evidence>
<evidence type="ECO:0000313" key="6">
    <source>
        <dbReference type="EMBL" id="KDA53818.1"/>
    </source>
</evidence>
<dbReference type="InterPro" id="IPR036265">
    <property type="entry name" value="HIT-like_sf"/>
</dbReference>
<comment type="caution">
    <text evidence="6">The sequence shown here is derived from an EMBL/GenBank/DDBJ whole genome shotgun (WGS) entry which is preliminary data.</text>
</comment>
<feature type="active site" description="Tele-AMP-histidine intermediate" evidence="2">
    <location>
        <position position="124"/>
    </location>
</feature>
<dbReference type="STRING" id="1312852.EG19_02275"/>
<evidence type="ECO:0000256" key="4">
    <source>
        <dbReference type="PROSITE-ProRule" id="PRU00464"/>
    </source>
</evidence>
<protein>
    <recommendedName>
        <fullName evidence="5">HIT domain-containing protein</fullName>
    </recommendedName>
</protein>
<evidence type="ECO:0000256" key="3">
    <source>
        <dbReference type="PIRSR" id="PIRSR639383-2"/>
    </source>
</evidence>
<evidence type="ECO:0000313" key="7">
    <source>
        <dbReference type="Proteomes" id="UP000027284"/>
    </source>
</evidence>
<dbReference type="EMBL" id="JMFG01000016">
    <property type="protein sequence ID" value="KDA53818.1"/>
    <property type="molecule type" value="Genomic_DNA"/>
</dbReference>
<dbReference type="Gene3D" id="3.30.428.10">
    <property type="entry name" value="HIT-like"/>
    <property type="match status" value="1"/>
</dbReference>
<dbReference type="InterPro" id="IPR011146">
    <property type="entry name" value="HIT-like"/>
</dbReference>
<evidence type="ECO:0000256" key="1">
    <source>
        <dbReference type="ARBA" id="ARBA00022741"/>
    </source>
</evidence>
<dbReference type="PROSITE" id="PS51084">
    <property type="entry name" value="HIT_2"/>
    <property type="match status" value="1"/>
</dbReference>
<dbReference type="SUPFAM" id="SSF54197">
    <property type="entry name" value="HIT-like"/>
    <property type="match status" value="1"/>
</dbReference>
<feature type="domain" description="HIT" evidence="5">
    <location>
        <begin position="29"/>
        <end position="137"/>
    </location>
</feature>
<reference evidence="6 7" key="1">
    <citation type="submission" date="2014-04" db="EMBL/GenBank/DDBJ databases">
        <title>The Genome Sequence of Thermoanaerobaculum aquaticum MP-01, The First Cultivated Group 23 Acidobacterium.</title>
        <authorList>
            <person name="Stamps B.W."/>
            <person name="Losey N.A."/>
            <person name="Lawson P.A."/>
            <person name="Stevenson B.S."/>
        </authorList>
    </citation>
    <scope>NUCLEOTIDE SEQUENCE [LARGE SCALE GENOMIC DNA]</scope>
    <source>
        <strain evidence="6 7">MP-01</strain>
    </source>
</reference>
<dbReference type="Proteomes" id="UP000027284">
    <property type="component" value="Unassembled WGS sequence"/>
</dbReference>
<dbReference type="GO" id="GO:0003824">
    <property type="term" value="F:catalytic activity"/>
    <property type="evidence" value="ECO:0007669"/>
    <property type="project" value="InterPro"/>
</dbReference>
<dbReference type="PANTHER" id="PTHR42997:SF1">
    <property type="entry name" value="AP-4-A PHOSPHORYLASE"/>
    <property type="match status" value="1"/>
</dbReference>
<dbReference type="OrthoDB" id="9784774at2"/>
<feature type="short sequence motif" description="Histidine triad motif" evidence="4">
    <location>
        <begin position="122"/>
        <end position="126"/>
    </location>
</feature>
<dbReference type="PANTHER" id="PTHR42997">
    <property type="entry name" value="HIT FAMILY HYDROLASE"/>
    <property type="match status" value="1"/>
</dbReference>
<dbReference type="InterPro" id="IPR052908">
    <property type="entry name" value="AP-4-A_phosphorylase"/>
</dbReference>
<dbReference type="CDD" id="cd01275">
    <property type="entry name" value="FHIT"/>
    <property type="match status" value="1"/>
</dbReference>
<dbReference type="Pfam" id="PF01230">
    <property type="entry name" value="HIT"/>
    <property type="match status" value="1"/>
</dbReference>
<dbReference type="GO" id="GO:0000166">
    <property type="term" value="F:nucleotide binding"/>
    <property type="evidence" value="ECO:0007669"/>
    <property type="project" value="UniProtKB-KW"/>
</dbReference>
<proteinExistence type="predicted"/>
<keyword evidence="1" id="KW-0547">Nucleotide-binding</keyword>
<feature type="binding site" evidence="3">
    <location>
        <position position="126"/>
    </location>
    <ligand>
        <name>substrate</name>
    </ligand>
</feature>
<organism evidence="6 7">
    <name type="scientific">Thermoanaerobaculum aquaticum</name>
    <dbReference type="NCBI Taxonomy" id="1312852"/>
    <lineage>
        <taxon>Bacteria</taxon>
        <taxon>Pseudomonadati</taxon>
        <taxon>Acidobacteriota</taxon>
        <taxon>Thermoanaerobaculia</taxon>
        <taxon>Thermoanaerobaculales</taxon>
        <taxon>Thermoanaerobaculaceae</taxon>
        <taxon>Thermoanaerobaculum</taxon>
    </lineage>
</organism>
<sequence>MSSGRLAHLFAPWRFAYVSKASEVPGTCIFCAAISGGRETLTVAVGERVFALLNRYPYTAGHVMVAPKAHTGDLTALDRETLAELMELGQKLVRALDRVYHPHGYNLGFNLGEAAGAGIADHLHLHIVPRFRGDTNFMTTNAAVRVVPEDLEVTWEKLTRALEGNDAGR</sequence>
<name>A0A062XSL6_9BACT</name>
<dbReference type="InterPro" id="IPR039383">
    <property type="entry name" value="FHIT"/>
</dbReference>